<keyword evidence="13 14" id="KW-0472">Membrane</keyword>
<dbReference type="Pfam" id="PF07694">
    <property type="entry name" value="5TM-5TMR_LYT"/>
    <property type="match status" value="1"/>
</dbReference>
<keyword evidence="4" id="KW-1003">Cell membrane</keyword>
<dbReference type="InterPro" id="IPR036097">
    <property type="entry name" value="HisK_dim/P_sf"/>
</dbReference>
<organism evidence="16 17">
    <name type="scientific">Paenibacillus aestuarii</name>
    <dbReference type="NCBI Taxonomy" id="516965"/>
    <lineage>
        <taxon>Bacteria</taxon>
        <taxon>Bacillati</taxon>
        <taxon>Bacillota</taxon>
        <taxon>Bacilli</taxon>
        <taxon>Bacillales</taxon>
        <taxon>Paenibacillaceae</taxon>
        <taxon>Paenibacillus</taxon>
    </lineage>
</organism>
<dbReference type="Proteomes" id="UP001596044">
    <property type="component" value="Unassembled WGS sequence"/>
</dbReference>
<feature type="transmembrane region" description="Helical" evidence="14">
    <location>
        <begin position="29"/>
        <end position="46"/>
    </location>
</feature>
<dbReference type="InterPro" id="IPR003594">
    <property type="entry name" value="HATPase_dom"/>
</dbReference>
<sequence length="411" mass="46245">MLNIFFISIPLLYQLIVNGKYPRSVKHIAYYLIFAIPTILCMSFPIHQENGLLFDFRLIPVILACLYGNSVVALLVGFTLIGTRFVLGGEGFLLGTISTTMTYLVIFFIWKKYHASGLLFKLSAVFAISFFAKLFGKLYYLVGHPDYPHLNNSMAFYAMQSTFLVLMVYMIESIQKNMHLRKEMIESEKLRVASVISASVAHEIRNPLTALRGFIQLLSTTPLSDEKKKRYGEICLEELDRAQQIISDYLSLARPHPEYVEILEVGQEIKYIESILSSYALLRGVQLQIETKHEANIEGDRQKLRQALINIVKNGIEAMEQGGVLELKSQIRDNKTIITVTDTGVGMTVEEINRLGTPYFSNKDKGTGLGTMVSFSIIKNMSGSIAVDSQKGKGTVFTIAFPFVKLVEKMS</sequence>
<dbReference type="CDD" id="cd00082">
    <property type="entry name" value="HisKA"/>
    <property type="match status" value="1"/>
</dbReference>
<keyword evidence="6" id="KW-0808">Transferase</keyword>
<keyword evidence="10 16" id="KW-0067">ATP-binding</keyword>
<evidence type="ECO:0000256" key="9">
    <source>
        <dbReference type="ARBA" id="ARBA00022777"/>
    </source>
</evidence>
<dbReference type="InterPro" id="IPR004358">
    <property type="entry name" value="Sig_transdc_His_kin-like_C"/>
</dbReference>
<dbReference type="Gene3D" id="1.10.287.130">
    <property type="match status" value="1"/>
</dbReference>
<feature type="transmembrane region" description="Helical" evidence="14">
    <location>
        <begin position="92"/>
        <end position="110"/>
    </location>
</feature>
<dbReference type="InterPro" id="IPR003661">
    <property type="entry name" value="HisK_dim/P_dom"/>
</dbReference>
<keyword evidence="8" id="KW-0547">Nucleotide-binding</keyword>
<dbReference type="EC" id="2.7.13.3" evidence="3"/>
<evidence type="ECO:0000256" key="3">
    <source>
        <dbReference type="ARBA" id="ARBA00012438"/>
    </source>
</evidence>
<name>A0ABW0K957_9BACL</name>
<dbReference type="SUPFAM" id="SSF47384">
    <property type="entry name" value="Homodimeric domain of signal transducing histidine kinase"/>
    <property type="match status" value="1"/>
</dbReference>
<dbReference type="PANTHER" id="PTHR43065">
    <property type="entry name" value="SENSOR HISTIDINE KINASE"/>
    <property type="match status" value="1"/>
</dbReference>
<dbReference type="Gene3D" id="3.30.565.10">
    <property type="entry name" value="Histidine kinase-like ATPase, C-terminal domain"/>
    <property type="match status" value="1"/>
</dbReference>
<feature type="transmembrane region" description="Helical" evidence="14">
    <location>
        <begin position="58"/>
        <end position="80"/>
    </location>
</feature>
<gene>
    <name evidence="16" type="ORF">ACFPOG_14095</name>
</gene>
<evidence type="ECO:0000256" key="4">
    <source>
        <dbReference type="ARBA" id="ARBA00022475"/>
    </source>
</evidence>
<evidence type="ECO:0000313" key="17">
    <source>
        <dbReference type="Proteomes" id="UP001596044"/>
    </source>
</evidence>
<feature type="transmembrane region" description="Helical" evidence="14">
    <location>
        <begin position="154"/>
        <end position="171"/>
    </location>
</feature>
<dbReference type="Pfam" id="PF00512">
    <property type="entry name" value="HisKA"/>
    <property type="match status" value="1"/>
</dbReference>
<dbReference type="PRINTS" id="PR00344">
    <property type="entry name" value="BCTRLSENSOR"/>
</dbReference>
<protein>
    <recommendedName>
        <fullName evidence="3">histidine kinase</fullName>
        <ecNumber evidence="3">2.7.13.3</ecNumber>
    </recommendedName>
</protein>
<evidence type="ECO:0000256" key="7">
    <source>
        <dbReference type="ARBA" id="ARBA00022692"/>
    </source>
</evidence>
<evidence type="ECO:0000256" key="5">
    <source>
        <dbReference type="ARBA" id="ARBA00022553"/>
    </source>
</evidence>
<feature type="domain" description="Histidine kinase" evidence="15">
    <location>
        <begin position="199"/>
        <end position="405"/>
    </location>
</feature>
<evidence type="ECO:0000256" key="1">
    <source>
        <dbReference type="ARBA" id="ARBA00000085"/>
    </source>
</evidence>
<comment type="subcellular location">
    <subcellularLocation>
        <location evidence="2">Cell membrane</location>
        <topology evidence="2">Multi-pass membrane protein</topology>
    </subcellularLocation>
</comment>
<reference evidence="17" key="1">
    <citation type="journal article" date="2019" name="Int. J. Syst. Evol. Microbiol.">
        <title>The Global Catalogue of Microorganisms (GCM) 10K type strain sequencing project: providing services to taxonomists for standard genome sequencing and annotation.</title>
        <authorList>
            <consortium name="The Broad Institute Genomics Platform"/>
            <consortium name="The Broad Institute Genome Sequencing Center for Infectious Disease"/>
            <person name="Wu L."/>
            <person name="Ma J."/>
        </authorList>
    </citation>
    <scope>NUCLEOTIDE SEQUENCE [LARGE SCALE GENOMIC DNA]</scope>
    <source>
        <strain evidence="17">KACC 11904</strain>
    </source>
</reference>
<comment type="catalytic activity">
    <reaction evidence="1">
        <text>ATP + protein L-histidine = ADP + protein N-phospho-L-histidine.</text>
        <dbReference type="EC" id="2.7.13.3"/>
    </reaction>
</comment>
<evidence type="ECO:0000256" key="13">
    <source>
        <dbReference type="ARBA" id="ARBA00023136"/>
    </source>
</evidence>
<feature type="transmembrane region" description="Helical" evidence="14">
    <location>
        <begin position="122"/>
        <end position="142"/>
    </location>
</feature>
<evidence type="ECO:0000256" key="10">
    <source>
        <dbReference type="ARBA" id="ARBA00022840"/>
    </source>
</evidence>
<evidence type="ECO:0000256" key="6">
    <source>
        <dbReference type="ARBA" id="ARBA00022679"/>
    </source>
</evidence>
<dbReference type="PROSITE" id="PS50109">
    <property type="entry name" value="HIS_KIN"/>
    <property type="match status" value="1"/>
</dbReference>
<dbReference type="SMART" id="SM00388">
    <property type="entry name" value="HisKA"/>
    <property type="match status" value="1"/>
</dbReference>
<keyword evidence="11 14" id="KW-1133">Transmembrane helix</keyword>
<dbReference type="EMBL" id="JBHSMJ010000018">
    <property type="protein sequence ID" value="MFC5449396.1"/>
    <property type="molecule type" value="Genomic_DNA"/>
</dbReference>
<dbReference type="SUPFAM" id="SSF55874">
    <property type="entry name" value="ATPase domain of HSP90 chaperone/DNA topoisomerase II/histidine kinase"/>
    <property type="match status" value="1"/>
</dbReference>
<keyword evidence="5" id="KW-0597">Phosphoprotein</keyword>
<evidence type="ECO:0000313" key="16">
    <source>
        <dbReference type="EMBL" id="MFC5449396.1"/>
    </source>
</evidence>
<dbReference type="SMART" id="SM00387">
    <property type="entry name" value="HATPase_c"/>
    <property type="match status" value="1"/>
</dbReference>
<keyword evidence="7 14" id="KW-0812">Transmembrane</keyword>
<proteinExistence type="predicted"/>
<evidence type="ECO:0000256" key="8">
    <source>
        <dbReference type="ARBA" id="ARBA00022741"/>
    </source>
</evidence>
<dbReference type="InterPro" id="IPR005467">
    <property type="entry name" value="His_kinase_dom"/>
</dbReference>
<dbReference type="GO" id="GO:0005524">
    <property type="term" value="F:ATP binding"/>
    <property type="evidence" value="ECO:0007669"/>
    <property type="project" value="UniProtKB-KW"/>
</dbReference>
<dbReference type="RefSeq" id="WP_270879787.1">
    <property type="nucleotide sequence ID" value="NZ_JAQFVF010000026.1"/>
</dbReference>
<keyword evidence="9" id="KW-0418">Kinase</keyword>
<dbReference type="Pfam" id="PF02518">
    <property type="entry name" value="HATPase_c"/>
    <property type="match status" value="1"/>
</dbReference>
<keyword evidence="17" id="KW-1185">Reference proteome</keyword>
<evidence type="ECO:0000256" key="11">
    <source>
        <dbReference type="ARBA" id="ARBA00022989"/>
    </source>
</evidence>
<dbReference type="InterPro" id="IPR036890">
    <property type="entry name" value="HATPase_C_sf"/>
</dbReference>
<evidence type="ECO:0000256" key="12">
    <source>
        <dbReference type="ARBA" id="ARBA00023012"/>
    </source>
</evidence>
<dbReference type="PANTHER" id="PTHR43065:SF46">
    <property type="entry name" value="C4-DICARBOXYLATE TRANSPORT SENSOR PROTEIN DCTB"/>
    <property type="match status" value="1"/>
</dbReference>
<evidence type="ECO:0000256" key="2">
    <source>
        <dbReference type="ARBA" id="ARBA00004651"/>
    </source>
</evidence>
<evidence type="ECO:0000256" key="14">
    <source>
        <dbReference type="SAM" id="Phobius"/>
    </source>
</evidence>
<comment type="caution">
    <text evidence="16">The sequence shown here is derived from an EMBL/GenBank/DDBJ whole genome shotgun (WGS) entry which is preliminary data.</text>
</comment>
<dbReference type="InterPro" id="IPR011620">
    <property type="entry name" value="Sig_transdc_His_kinase_LytS_TM"/>
</dbReference>
<keyword evidence="12" id="KW-0902">Two-component regulatory system</keyword>
<accession>A0ABW0K957</accession>
<evidence type="ECO:0000259" key="15">
    <source>
        <dbReference type="PROSITE" id="PS50109"/>
    </source>
</evidence>